<sequence length="46" mass="5035">MHGGRVCALYVWCPLETCGHLVSTSPCGNIFPFISIHACYHILSSL</sequence>
<protein>
    <submittedName>
        <fullName evidence="1">Uncharacterized protein</fullName>
    </submittedName>
</protein>
<dbReference type="AlphaFoldDB" id="A0A0E9QL24"/>
<proteinExistence type="predicted"/>
<reference evidence="1" key="1">
    <citation type="submission" date="2014-11" db="EMBL/GenBank/DDBJ databases">
        <authorList>
            <person name="Amaro Gonzalez C."/>
        </authorList>
    </citation>
    <scope>NUCLEOTIDE SEQUENCE</scope>
</reference>
<evidence type="ECO:0000313" key="1">
    <source>
        <dbReference type="EMBL" id="JAH17469.1"/>
    </source>
</evidence>
<organism evidence="1">
    <name type="scientific">Anguilla anguilla</name>
    <name type="common">European freshwater eel</name>
    <name type="synonym">Muraena anguilla</name>
    <dbReference type="NCBI Taxonomy" id="7936"/>
    <lineage>
        <taxon>Eukaryota</taxon>
        <taxon>Metazoa</taxon>
        <taxon>Chordata</taxon>
        <taxon>Craniata</taxon>
        <taxon>Vertebrata</taxon>
        <taxon>Euteleostomi</taxon>
        <taxon>Actinopterygii</taxon>
        <taxon>Neopterygii</taxon>
        <taxon>Teleostei</taxon>
        <taxon>Anguilliformes</taxon>
        <taxon>Anguillidae</taxon>
        <taxon>Anguilla</taxon>
    </lineage>
</organism>
<dbReference type="EMBL" id="GBXM01091108">
    <property type="protein sequence ID" value="JAH17469.1"/>
    <property type="molecule type" value="Transcribed_RNA"/>
</dbReference>
<reference evidence="1" key="2">
    <citation type="journal article" date="2015" name="Fish Shellfish Immunol.">
        <title>Early steps in the European eel (Anguilla anguilla)-Vibrio vulnificus interaction in the gills: Role of the RtxA13 toxin.</title>
        <authorList>
            <person name="Callol A."/>
            <person name="Pajuelo D."/>
            <person name="Ebbesson L."/>
            <person name="Teles M."/>
            <person name="MacKenzie S."/>
            <person name="Amaro C."/>
        </authorList>
    </citation>
    <scope>NUCLEOTIDE SEQUENCE</scope>
</reference>
<name>A0A0E9QL24_ANGAN</name>
<accession>A0A0E9QL24</accession>